<dbReference type="InterPro" id="IPR038522">
    <property type="entry name" value="T4/T6SS_DotU_sf"/>
</dbReference>
<accession>A0A2X4TZN2</accession>
<gene>
    <name evidence="2" type="ORF">NCTC12961_01119</name>
</gene>
<dbReference type="Pfam" id="PF09850">
    <property type="entry name" value="DotU"/>
    <property type="match status" value="1"/>
</dbReference>
<dbReference type="Proteomes" id="UP000248897">
    <property type="component" value="Chromosome 1"/>
</dbReference>
<name>A0A2X4TZN2_SERPL</name>
<evidence type="ECO:0000259" key="1">
    <source>
        <dbReference type="Pfam" id="PF09850"/>
    </source>
</evidence>
<organism evidence="2 3">
    <name type="scientific">Serratia plymuthica</name>
    <dbReference type="NCBI Taxonomy" id="82996"/>
    <lineage>
        <taxon>Bacteria</taxon>
        <taxon>Pseudomonadati</taxon>
        <taxon>Pseudomonadota</taxon>
        <taxon>Gammaproteobacteria</taxon>
        <taxon>Enterobacterales</taxon>
        <taxon>Yersiniaceae</taxon>
        <taxon>Serratia</taxon>
    </lineage>
</organism>
<evidence type="ECO:0000313" key="3">
    <source>
        <dbReference type="Proteomes" id="UP000248897"/>
    </source>
</evidence>
<protein>
    <submittedName>
        <fullName evidence="2">Uncharacterized protein conserved in bacteria</fullName>
    </submittedName>
</protein>
<dbReference type="Gene3D" id="1.25.40.590">
    <property type="entry name" value="Type IV / VI secretion system, DotU"/>
    <property type="match status" value="1"/>
</dbReference>
<reference evidence="2 3" key="1">
    <citation type="submission" date="2018-06" db="EMBL/GenBank/DDBJ databases">
        <authorList>
            <consortium name="Pathogen Informatics"/>
            <person name="Doyle S."/>
        </authorList>
    </citation>
    <scope>NUCLEOTIDE SEQUENCE [LARGE SCALE GENOMIC DNA]</scope>
    <source>
        <strain evidence="2 3">NCTC12961</strain>
    </source>
</reference>
<sequence length="74" mass="8308">MPEQITDISHVEILKNTLKSQINLFSIVCDEVNIPWKKMAIVRYCLCTALDEAAHTAPWGAGIRLVAEQPVEPF</sequence>
<dbReference type="EMBL" id="LS483469">
    <property type="protein sequence ID" value="SQI32373.1"/>
    <property type="molecule type" value="Genomic_DNA"/>
</dbReference>
<evidence type="ECO:0000313" key="2">
    <source>
        <dbReference type="EMBL" id="SQI32373.1"/>
    </source>
</evidence>
<proteinExistence type="predicted"/>
<feature type="domain" description="Type IV / VI secretion system DotU" evidence="1">
    <location>
        <begin position="8"/>
        <end position="61"/>
    </location>
</feature>
<dbReference type="InterPro" id="IPR017732">
    <property type="entry name" value="T4/T6SS_DotU"/>
</dbReference>
<dbReference type="AlphaFoldDB" id="A0A2X4TZN2"/>